<dbReference type="Gene3D" id="3.40.50.300">
    <property type="entry name" value="P-loop containing nucleotide triphosphate hydrolases"/>
    <property type="match status" value="1"/>
</dbReference>
<dbReference type="PROSITE" id="PS00211">
    <property type="entry name" value="ABC_TRANSPORTER_1"/>
    <property type="match status" value="1"/>
</dbReference>
<keyword evidence="5 7" id="KW-1133">Transmembrane helix</keyword>
<name>A0ABV8LLU4_9ACTN</name>
<dbReference type="InterPro" id="IPR003593">
    <property type="entry name" value="AAA+_ATPase"/>
</dbReference>
<sequence length="583" mass="61454">MNLRSAATLVWSAGPAQLAGFLLVLIGSAGLPVVSAVLLRDTLDAIAAGRTALGPIVGVALAGVAAWAATPVRAYLVLELDRRAGIVARDRLYEAVGAQPGLSRLEDPGYLNRLSVAATSGVRAPVDIVVGTADVVQAGLLAAGFVMTLTAVSPVLSAVVLAASAPAVAGQLAMSRRRIRLLTETAGAARREMFFESLLTEAQAAVELRLFGLTGFFRGRMLAERRRADGHRRQVDRRDLVVQTGLGVLAALIGGAGLIWAAAQPGLSAGDVALTVAAIAAVQSGLAGCVSAAARLHTELGAYRHWRSVVDEPRPPSAGNHACPPLRQALEVRDLWFRYTPDGPWVLRGVDLRIEAGTSTGVVGANGAGKSTLVKLLCGMYEPTRGSITWDGVDLRAYDVDTVRRRMGAVFQTFMSYDLTAAENIGIGDLPALGDRVRVEQAARLADVDPAIRRLPDGYDTLLSRLYDDEGGAGAYLSGGQWQRIAVARALMRSTADVLVLDEPSSGLDPEAEGRLNARIHGLRDGRTSVLISHRLSALRDADQIVVLEAGEIVERGRHAELDAAGGRYATLFRTQAAGYLPA</sequence>
<accession>A0ABV8LLU4</accession>
<evidence type="ECO:0000256" key="5">
    <source>
        <dbReference type="ARBA" id="ARBA00022989"/>
    </source>
</evidence>
<evidence type="ECO:0000256" key="1">
    <source>
        <dbReference type="ARBA" id="ARBA00004651"/>
    </source>
</evidence>
<dbReference type="InterPro" id="IPR036640">
    <property type="entry name" value="ABC1_TM_sf"/>
</dbReference>
<feature type="transmembrane region" description="Helical" evidence="7">
    <location>
        <begin position="140"/>
        <end position="169"/>
    </location>
</feature>
<evidence type="ECO:0000256" key="3">
    <source>
        <dbReference type="ARBA" id="ARBA00022741"/>
    </source>
</evidence>
<keyword evidence="4 10" id="KW-0067">ATP-binding</keyword>
<dbReference type="InterPro" id="IPR039421">
    <property type="entry name" value="Type_1_exporter"/>
</dbReference>
<keyword evidence="2 7" id="KW-0812">Transmembrane</keyword>
<dbReference type="PROSITE" id="PS50929">
    <property type="entry name" value="ABC_TM1F"/>
    <property type="match status" value="1"/>
</dbReference>
<dbReference type="PROSITE" id="PS50893">
    <property type="entry name" value="ABC_TRANSPORTER_2"/>
    <property type="match status" value="1"/>
</dbReference>
<evidence type="ECO:0000259" key="9">
    <source>
        <dbReference type="PROSITE" id="PS50929"/>
    </source>
</evidence>
<comment type="subcellular location">
    <subcellularLocation>
        <location evidence="1">Cell membrane</location>
        <topology evidence="1">Multi-pass membrane protein</topology>
    </subcellularLocation>
</comment>
<evidence type="ECO:0000313" key="11">
    <source>
        <dbReference type="Proteomes" id="UP001595816"/>
    </source>
</evidence>
<proteinExistence type="predicted"/>
<organism evidence="10 11">
    <name type="scientific">Hamadaea flava</name>
    <dbReference type="NCBI Taxonomy" id="1742688"/>
    <lineage>
        <taxon>Bacteria</taxon>
        <taxon>Bacillati</taxon>
        <taxon>Actinomycetota</taxon>
        <taxon>Actinomycetes</taxon>
        <taxon>Micromonosporales</taxon>
        <taxon>Micromonosporaceae</taxon>
        <taxon>Hamadaea</taxon>
    </lineage>
</organism>
<evidence type="ECO:0000256" key="7">
    <source>
        <dbReference type="SAM" id="Phobius"/>
    </source>
</evidence>
<gene>
    <name evidence="10" type="ORF">ACFOZ4_15125</name>
</gene>
<dbReference type="EMBL" id="JBHSAY010000008">
    <property type="protein sequence ID" value="MFC4131940.1"/>
    <property type="molecule type" value="Genomic_DNA"/>
</dbReference>
<evidence type="ECO:0000313" key="10">
    <source>
        <dbReference type="EMBL" id="MFC4131940.1"/>
    </source>
</evidence>
<dbReference type="Proteomes" id="UP001595816">
    <property type="component" value="Unassembled WGS sequence"/>
</dbReference>
<dbReference type="SUPFAM" id="SSF52540">
    <property type="entry name" value="P-loop containing nucleoside triphosphate hydrolases"/>
    <property type="match status" value="1"/>
</dbReference>
<dbReference type="InterPro" id="IPR017871">
    <property type="entry name" value="ABC_transporter-like_CS"/>
</dbReference>
<dbReference type="RefSeq" id="WP_253763491.1">
    <property type="nucleotide sequence ID" value="NZ_JAMZDZ010000001.1"/>
</dbReference>
<feature type="transmembrane region" description="Helical" evidence="7">
    <location>
        <begin position="272"/>
        <end position="294"/>
    </location>
</feature>
<evidence type="ECO:0000256" key="4">
    <source>
        <dbReference type="ARBA" id="ARBA00022840"/>
    </source>
</evidence>
<evidence type="ECO:0000259" key="8">
    <source>
        <dbReference type="PROSITE" id="PS50893"/>
    </source>
</evidence>
<dbReference type="SMART" id="SM00382">
    <property type="entry name" value="AAA"/>
    <property type="match status" value="1"/>
</dbReference>
<protein>
    <submittedName>
        <fullName evidence="10">ABC transporter ATP-binding protein</fullName>
    </submittedName>
</protein>
<dbReference type="InterPro" id="IPR003439">
    <property type="entry name" value="ABC_transporter-like_ATP-bd"/>
</dbReference>
<reference evidence="11" key="1">
    <citation type="journal article" date="2019" name="Int. J. Syst. Evol. Microbiol.">
        <title>The Global Catalogue of Microorganisms (GCM) 10K type strain sequencing project: providing services to taxonomists for standard genome sequencing and annotation.</title>
        <authorList>
            <consortium name="The Broad Institute Genomics Platform"/>
            <consortium name="The Broad Institute Genome Sequencing Center for Infectious Disease"/>
            <person name="Wu L."/>
            <person name="Ma J."/>
        </authorList>
    </citation>
    <scope>NUCLEOTIDE SEQUENCE [LARGE SCALE GENOMIC DNA]</scope>
    <source>
        <strain evidence="11">CGMCC 4.7289</strain>
    </source>
</reference>
<dbReference type="Gene3D" id="1.20.1560.10">
    <property type="entry name" value="ABC transporter type 1, transmembrane domain"/>
    <property type="match status" value="1"/>
</dbReference>
<dbReference type="PANTHER" id="PTHR24221:SF654">
    <property type="entry name" value="ATP-BINDING CASSETTE SUB-FAMILY B MEMBER 6"/>
    <property type="match status" value="1"/>
</dbReference>
<comment type="caution">
    <text evidence="10">The sequence shown here is derived from an EMBL/GenBank/DDBJ whole genome shotgun (WGS) entry which is preliminary data.</text>
</comment>
<dbReference type="InterPro" id="IPR011527">
    <property type="entry name" value="ABC1_TM_dom"/>
</dbReference>
<dbReference type="Pfam" id="PF00005">
    <property type="entry name" value="ABC_tran"/>
    <property type="match status" value="1"/>
</dbReference>
<feature type="transmembrane region" description="Helical" evidence="7">
    <location>
        <begin position="240"/>
        <end position="260"/>
    </location>
</feature>
<dbReference type="SUPFAM" id="SSF90123">
    <property type="entry name" value="ABC transporter transmembrane region"/>
    <property type="match status" value="1"/>
</dbReference>
<evidence type="ECO:0000256" key="2">
    <source>
        <dbReference type="ARBA" id="ARBA00022692"/>
    </source>
</evidence>
<keyword evidence="11" id="KW-1185">Reference proteome</keyword>
<keyword evidence="6 7" id="KW-0472">Membrane</keyword>
<feature type="domain" description="ABC transporter" evidence="8">
    <location>
        <begin position="330"/>
        <end position="575"/>
    </location>
</feature>
<feature type="domain" description="ABC transmembrane type-1" evidence="9">
    <location>
        <begin position="22"/>
        <end position="298"/>
    </location>
</feature>
<dbReference type="GO" id="GO:0005524">
    <property type="term" value="F:ATP binding"/>
    <property type="evidence" value="ECO:0007669"/>
    <property type="project" value="UniProtKB-KW"/>
</dbReference>
<feature type="transmembrane region" description="Helical" evidence="7">
    <location>
        <begin position="51"/>
        <end position="70"/>
    </location>
</feature>
<dbReference type="PANTHER" id="PTHR24221">
    <property type="entry name" value="ATP-BINDING CASSETTE SUB-FAMILY B"/>
    <property type="match status" value="1"/>
</dbReference>
<evidence type="ECO:0000256" key="6">
    <source>
        <dbReference type="ARBA" id="ARBA00023136"/>
    </source>
</evidence>
<dbReference type="InterPro" id="IPR027417">
    <property type="entry name" value="P-loop_NTPase"/>
</dbReference>
<feature type="transmembrane region" description="Helical" evidence="7">
    <location>
        <begin position="20"/>
        <end position="39"/>
    </location>
</feature>
<keyword evidence="3" id="KW-0547">Nucleotide-binding</keyword>